<name>A0A445B5Z0_ARAHY</name>
<keyword evidence="1" id="KW-1133">Transmembrane helix</keyword>
<protein>
    <recommendedName>
        <fullName evidence="4">Protein FAR1-RELATED SEQUENCE</fullName>
    </recommendedName>
</protein>
<evidence type="ECO:0008006" key="4">
    <source>
        <dbReference type="Google" id="ProtNLM"/>
    </source>
</evidence>
<evidence type="ECO:0000313" key="2">
    <source>
        <dbReference type="EMBL" id="RYR34097.1"/>
    </source>
</evidence>
<feature type="transmembrane region" description="Helical" evidence="1">
    <location>
        <begin position="41"/>
        <end position="62"/>
    </location>
</feature>
<keyword evidence="1" id="KW-0472">Membrane</keyword>
<dbReference type="PANTHER" id="PTHR47718">
    <property type="entry name" value="OS01G0519700 PROTEIN"/>
    <property type="match status" value="1"/>
</dbReference>
<dbReference type="AlphaFoldDB" id="A0A445B5Z0"/>
<proteinExistence type="predicted"/>
<dbReference type="Proteomes" id="UP000289738">
    <property type="component" value="Chromosome A10"/>
</dbReference>
<reference evidence="2 3" key="1">
    <citation type="submission" date="2019-01" db="EMBL/GenBank/DDBJ databases">
        <title>Sequencing of cultivated peanut Arachis hypogaea provides insights into genome evolution and oil improvement.</title>
        <authorList>
            <person name="Chen X."/>
        </authorList>
    </citation>
    <scope>NUCLEOTIDE SEQUENCE [LARGE SCALE GENOMIC DNA]</scope>
    <source>
        <strain evidence="3">cv. Fuhuasheng</strain>
        <tissue evidence="2">Leaves</tissue>
    </source>
</reference>
<evidence type="ECO:0000256" key="1">
    <source>
        <dbReference type="SAM" id="Phobius"/>
    </source>
</evidence>
<gene>
    <name evidence="2" type="ORF">Ahy_A10g048820</name>
</gene>
<comment type="caution">
    <text evidence="2">The sequence shown here is derived from an EMBL/GenBank/DDBJ whole genome shotgun (WGS) entry which is preliminary data.</text>
</comment>
<accession>A0A445B5Z0</accession>
<sequence length="117" mass="13688">MYNEVRKQRELQGGDVNAAIRFLEGVASVDGRMFWRRTYAIFSRMIVIVRMIMLFFGDVLAIDATYEHNKYNLSVVVFPGVNHHNQNCVFTTTISLKSHIFEFYNSFSIAYKKNCQF</sequence>
<dbReference type="EMBL" id="SDMP01000010">
    <property type="protein sequence ID" value="RYR34097.1"/>
    <property type="molecule type" value="Genomic_DNA"/>
</dbReference>
<organism evidence="2 3">
    <name type="scientific">Arachis hypogaea</name>
    <name type="common">Peanut</name>
    <dbReference type="NCBI Taxonomy" id="3818"/>
    <lineage>
        <taxon>Eukaryota</taxon>
        <taxon>Viridiplantae</taxon>
        <taxon>Streptophyta</taxon>
        <taxon>Embryophyta</taxon>
        <taxon>Tracheophyta</taxon>
        <taxon>Spermatophyta</taxon>
        <taxon>Magnoliopsida</taxon>
        <taxon>eudicotyledons</taxon>
        <taxon>Gunneridae</taxon>
        <taxon>Pentapetalae</taxon>
        <taxon>rosids</taxon>
        <taxon>fabids</taxon>
        <taxon>Fabales</taxon>
        <taxon>Fabaceae</taxon>
        <taxon>Papilionoideae</taxon>
        <taxon>50 kb inversion clade</taxon>
        <taxon>dalbergioids sensu lato</taxon>
        <taxon>Dalbergieae</taxon>
        <taxon>Pterocarpus clade</taxon>
        <taxon>Arachis</taxon>
    </lineage>
</organism>
<keyword evidence="1" id="KW-0812">Transmembrane</keyword>
<keyword evidence="3" id="KW-1185">Reference proteome</keyword>
<evidence type="ECO:0000313" key="3">
    <source>
        <dbReference type="Proteomes" id="UP000289738"/>
    </source>
</evidence>